<dbReference type="InterPro" id="IPR017871">
    <property type="entry name" value="ABC_transporter-like_CS"/>
</dbReference>
<dbReference type="GO" id="GO:0022857">
    <property type="term" value="F:transmembrane transporter activity"/>
    <property type="evidence" value="ECO:0007669"/>
    <property type="project" value="TreeGrafter"/>
</dbReference>
<evidence type="ECO:0000313" key="5">
    <source>
        <dbReference type="EMBL" id="GEL53541.1"/>
    </source>
</evidence>
<keyword evidence="6" id="KW-1185">Reference proteome</keyword>
<feature type="compositionally biased region" description="Low complexity" evidence="3">
    <location>
        <begin position="257"/>
        <end position="269"/>
    </location>
</feature>
<sequence>MIRFYNVSYRHALRRRLAGQRQMPRPVLEGLDFTIQQGSFYWLTGPSGAGKSSLLRLAHAETLPESGTVEILGVATDRASRRQLAQLRQRIGFIPQDLRLLGELNVYDNIALPLRLAGQSDSAIRGEIGSILDWLDLGAKSDSLPDELSGGERQRVAIARALVTRPALLLADEPTNALAESQSWQLIEALRALSRTGTTVIVATHNESLLRAMPLPCISLRNGRLEKPVPPPVMHPPDTHPADFQPMPPGGDVSNHSDSFAASFSLSASRPRRERDR</sequence>
<evidence type="ECO:0000256" key="2">
    <source>
        <dbReference type="ARBA" id="ARBA00022840"/>
    </source>
</evidence>
<dbReference type="SMART" id="SM00382">
    <property type="entry name" value="AAA"/>
    <property type="match status" value="1"/>
</dbReference>
<keyword evidence="5" id="KW-0132">Cell division</keyword>
<reference evidence="5 6" key="1">
    <citation type="submission" date="2019-07" db="EMBL/GenBank/DDBJ databases">
        <title>Whole genome shotgun sequence of Asaia bogorensis NBRC 16594.</title>
        <authorList>
            <person name="Hosoyama A."/>
            <person name="Uohara A."/>
            <person name="Ohji S."/>
            <person name="Ichikawa N."/>
        </authorList>
    </citation>
    <scope>NUCLEOTIDE SEQUENCE [LARGE SCALE GENOMIC DNA]</scope>
    <source>
        <strain evidence="5 6">NBRC 16594</strain>
    </source>
</reference>
<dbReference type="RefSeq" id="WP_083510702.1">
    <property type="nucleotide sequence ID" value="NZ_AP014690.1"/>
</dbReference>
<accession>A0AAN4R208</accession>
<dbReference type="GO" id="GO:0051301">
    <property type="term" value="P:cell division"/>
    <property type="evidence" value="ECO:0007669"/>
    <property type="project" value="UniProtKB-KW"/>
</dbReference>
<evidence type="ECO:0000256" key="1">
    <source>
        <dbReference type="ARBA" id="ARBA00022741"/>
    </source>
</evidence>
<dbReference type="PROSITE" id="PS00211">
    <property type="entry name" value="ABC_TRANSPORTER_1"/>
    <property type="match status" value="1"/>
</dbReference>
<dbReference type="InterPro" id="IPR027417">
    <property type="entry name" value="P-loop_NTPase"/>
</dbReference>
<dbReference type="InterPro" id="IPR015854">
    <property type="entry name" value="ABC_transpr_LolD-like"/>
</dbReference>
<dbReference type="KEGG" id="abg:Asbog_00895"/>
<dbReference type="EMBL" id="BJVS01000003">
    <property type="protein sequence ID" value="GEL53541.1"/>
    <property type="molecule type" value="Genomic_DNA"/>
</dbReference>
<keyword evidence="5" id="KW-0131">Cell cycle</keyword>
<dbReference type="GeneID" id="78225968"/>
<gene>
    <name evidence="5" type="ORF">ABO01nite_15480</name>
</gene>
<protein>
    <submittedName>
        <fullName evidence="5">Cell division ATP-binding protein FtsE</fullName>
    </submittedName>
</protein>
<dbReference type="GO" id="GO:0005886">
    <property type="term" value="C:plasma membrane"/>
    <property type="evidence" value="ECO:0007669"/>
    <property type="project" value="TreeGrafter"/>
</dbReference>
<keyword evidence="1" id="KW-0547">Nucleotide-binding</keyword>
<name>A0AAN4R208_9PROT</name>
<keyword evidence="2 5" id="KW-0067">ATP-binding</keyword>
<proteinExistence type="predicted"/>
<evidence type="ECO:0000256" key="3">
    <source>
        <dbReference type="SAM" id="MobiDB-lite"/>
    </source>
</evidence>
<dbReference type="PANTHER" id="PTHR24220">
    <property type="entry name" value="IMPORT ATP-BINDING PROTEIN"/>
    <property type="match status" value="1"/>
</dbReference>
<dbReference type="SUPFAM" id="SSF52540">
    <property type="entry name" value="P-loop containing nucleoside triphosphate hydrolases"/>
    <property type="match status" value="1"/>
</dbReference>
<evidence type="ECO:0000313" key="6">
    <source>
        <dbReference type="Proteomes" id="UP000321287"/>
    </source>
</evidence>
<dbReference type="Gene3D" id="3.40.50.300">
    <property type="entry name" value="P-loop containing nucleotide triphosphate hydrolases"/>
    <property type="match status" value="1"/>
</dbReference>
<feature type="region of interest" description="Disordered" evidence="3">
    <location>
        <begin position="228"/>
        <end position="277"/>
    </location>
</feature>
<dbReference type="InterPro" id="IPR003593">
    <property type="entry name" value="AAA+_ATPase"/>
</dbReference>
<dbReference type="Pfam" id="PF00005">
    <property type="entry name" value="ABC_tran"/>
    <property type="match status" value="1"/>
</dbReference>
<dbReference type="AlphaFoldDB" id="A0AAN4R208"/>
<dbReference type="PROSITE" id="PS50893">
    <property type="entry name" value="ABC_TRANSPORTER_2"/>
    <property type="match status" value="1"/>
</dbReference>
<dbReference type="GO" id="GO:0005524">
    <property type="term" value="F:ATP binding"/>
    <property type="evidence" value="ECO:0007669"/>
    <property type="project" value="UniProtKB-KW"/>
</dbReference>
<dbReference type="Proteomes" id="UP000321287">
    <property type="component" value="Unassembled WGS sequence"/>
</dbReference>
<dbReference type="PANTHER" id="PTHR24220:SF470">
    <property type="entry name" value="CELL DIVISION ATP-BINDING PROTEIN FTSE"/>
    <property type="match status" value="1"/>
</dbReference>
<dbReference type="InterPro" id="IPR003439">
    <property type="entry name" value="ABC_transporter-like_ATP-bd"/>
</dbReference>
<dbReference type="GO" id="GO:0016887">
    <property type="term" value="F:ATP hydrolysis activity"/>
    <property type="evidence" value="ECO:0007669"/>
    <property type="project" value="InterPro"/>
</dbReference>
<feature type="domain" description="ABC transporter" evidence="4">
    <location>
        <begin position="2"/>
        <end position="247"/>
    </location>
</feature>
<comment type="caution">
    <text evidence="5">The sequence shown here is derived from an EMBL/GenBank/DDBJ whole genome shotgun (WGS) entry which is preliminary data.</text>
</comment>
<organism evidence="5 6">
    <name type="scientific">Asaia bogorensis NBRC 16594</name>
    <dbReference type="NCBI Taxonomy" id="1231624"/>
    <lineage>
        <taxon>Bacteria</taxon>
        <taxon>Pseudomonadati</taxon>
        <taxon>Pseudomonadota</taxon>
        <taxon>Alphaproteobacteria</taxon>
        <taxon>Acetobacterales</taxon>
        <taxon>Acetobacteraceae</taxon>
        <taxon>Asaia</taxon>
    </lineage>
</organism>
<evidence type="ECO:0000259" key="4">
    <source>
        <dbReference type="PROSITE" id="PS50893"/>
    </source>
</evidence>